<organism evidence="1">
    <name type="scientific">Anguilla anguilla</name>
    <name type="common">European freshwater eel</name>
    <name type="synonym">Muraena anguilla</name>
    <dbReference type="NCBI Taxonomy" id="7936"/>
    <lineage>
        <taxon>Eukaryota</taxon>
        <taxon>Metazoa</taxon>
        <taxon>Chordata</taxon>
        <taxon>Craniata</taxon>
        <taxon>Vertebrata</taxon>
        <taxon>Euteleostomi</taxon>
        <taxon>Actinopterygii</taxon>
        <taxon>Neopterygii</taxon>
        <taxon>Teleostei</taxon>
        <taxon>Anguilliformes</taxon>
        <taxon>Anguillidae</taxon>
        <taxon>Anguilla</taxon>
    </lineage>
</organism>
<proteinExistence type="predicted"/>
<name>A0A0E9REH1_ANGAN</name>
<evidence type="ECO:0000313" key="1">
    <source>
        <dbReference type="EMBL" id="JAH27484.1"/>
    </source>
</evidence>
<reference evidence="1" key="2">
    <citation type="journal article" date="2015" name="Fish Shellfish Immunol.">
        <title>Early steps in the European eel (Anguilla anguilla)-Vibrio vulnificus interaction in the gills: Role of the RtxA13 toxin.</title>
        <authorList>
            <person name="Callol A."/>
            <person name="Pajuelo D."/>
            <person name="Ebbesson L."/>
            <person name="Teles M."/>
            <person name="MacKenzie S."/>
            <person name="Amaro C."/>
        </authorList>
    </citation>
    <scope>NUCLEOTIDE SEQUENCE</scope>
</reference>
<protein>
    <submittedName>
        <fullName evidence="1">Uncharacterized protein</fullName>
    </submittedName>
</protein>
<sequence>MRSMFLFSFKIYMSPESIPCNSVMLRLCV</sequence>
<dbReference type="EMBL" id="GBXM01081093">
    <property type="protein sequence ID" value="JAH27484.1"/>
    <property type="molecule type" value="Transcribed_RNA"/>
</dbReference>
<dbReference type="AlphaFoldDB" id="A0A0E9REH1"/>
<reference evidence="1" key="1">
    <citation type="submission" date="2014-11" db="EMBL/GenBank/DDBJ databases">
        <authorList>
            <person name="Amaro Gonzalez C."/>
        </authorList>
    </citation>
    <scope>NUCLEOTIDE SEQUENCE</scope>
</reference>
<accession>A0A0E9REH1</accession>